<organism evidence="1 2">
    <name type="scientific">Nitrosopumilus ureiphilus</name>
    <dbReference type="NCBI Taxonomy" id="1470067"/>
    <lineage>
        <taxon>Archaea</taxon>
        <taxon>Nitrososphaerota</taxon>
        <taxon>Nitrososphaeria</taxon>
        <taxon>Nitrosopumilales</taxon>
        <taxon>Nitrosopumilaceae</taxon>
        <taxon>Nitrosopumilus</taxon>
    </lineage>
</organism>
<dbReference type="Proteomes" id="UP000509478">
    <property type="component" value="Chromosome"/>
</dbReference>
<name>A0A7D5REZ5_9ARCH</name>
<evidence type="ECO:0000313" key="1">
    <source>
        <dbReference type="EMBL" id="QLH07423.1"/>
    </source>
</evidence>
<dbReference type="EMBL" id="CP026995">
    <property type="protein sequence ID" value="QLH07423.1"/>
    <property type="molecule type" value="Genomic_DNA"/>
</dbReference>
<protein>
    <submittedName>
        <fullName evidence="1">Uncharacterized protein</fullName>
    </submittedName>
</protein>
<gene>
    <name evidence="1" type="ORF">C5F50_10350</name>
</gene>
<dbReference type="AlphaFoldDB" id="A0A7D5REZ5"/>
<dbReference type="KEGG" id="nue:C5F50_10350"/>
<proteinExistence type="predicted"/>
<keyword evidence="2" id="KW-1185">Reference proteome</keyword>
<sequence>MTTYPENFMKDVMGFSKTLSNENWQKMLNGMNNDEAISKIQYYLIDVQTAIKILYVVIENEMKETNRIRVLLDKLPDTKEFEAVKHELAQQRKESIETLLPIKKLSEALEESKNRKVDYIG</sequence>
<reference evidence="1 2" key="1">
    <citation type="submission" date="2018-02" db="EMBL/GenBank/DDBJ databases">
        <title>Complete genome of Nitrosopumilus ureaphilus PS0.</title>
        <authorList>
            <person name="Qin W."/>
            <person name="Zheng Y."/>
            <person name="Stahl D.A."/>
        </authorList>
    </citation>
    <scope>NUCLEOTIDE SEQUENCE [LARGE SCALE GENOMIC DNA]</scope>
    <source>
        <strain evidence="1 2">PS0</strain>
    </source>
</reference>
<accession>A0A7D5REZ5</accession>
<dbReference type="GeneID" id="56068513"/>
<dbReference type="RefSeq" id="WP_179371302.1">
    <property type="nucleotide sequence ID" value="NZ_CP026995.1"/>
</dbReference>
<evidence type="ECO:0000313" key="2">
    <source>
        <dbReference type="Proteomes" id="UP000509478"/>
    </source>
</evidence>